<protein>
    <submittedName>
        <fullName evidence="6">Uncharacterized conserved protein</fullName>
    </submittedName>
</protein>
<keyword evidence="2" id="KW-0479">Metal-binding</keyword>
<dbReference type="GO" id="GO:0046872">
    <property type="term" value="F:metal ion binding"/>
    <property type="evidence" value="ECO:0007669"/>
    <property type="project" value="UniProtKB-KW"/>
</dbReference>
<reference evidence="6 7" key="1">
    <citation type="submission" date="2016-10" db="EMBL/GenBank/DDBJ databases">
        <authorList>
            <person name="Varghese N."/>
            <person name="Submissions S."/>
        </authorList>
    </citation>
    <scope>NUCLEOTIDE SEQUENCE [LARGE SCALE GENOMIC DNA]</scope>
    <source>
        <strain evidence="6 7">DSM 18839</strain>
    </source>
</reference>
<evidence type="ECO:0000313" key="7">
    <source>
        <dbReference type="Proteomes" id="UP000198615"/>
    </source>
</evidence>
<name>A0A8G2BGZ3_9PROT</name>
<dbReference type="PANTHER" id="PTHR33337">
    <property type="entry name" value="GFA DOMAIN-CONTAINING PROTEIN"/>
    <property type="match status" value="1"/>
</dbReference>
<evidence type="ECO:0000259" key="5">
    <source>
        <dbReference type="PROSITE" id="PS51891"/>
    </source>
</evidence>
<comment type="similarity">
    <text evidence="1">Belongs to the Gfa family.</text>
</comment>
<dbReference type="Proteomes" id="UP000198615">
    <property type="component" value="Unassembled WGS sequence"/>
</dbReference>
<keyword evidence="7" id="KW-1185">Reference proteome</keyword>
<dbReference type="Gene3D" id="3.90.1590.10">
    <property type="entry name" value="glutathione-dependent formaldehyde- activating enzyme (gfa)"/>
    <property type="match status" value="1"/>
</dbReference>
<dbReference type="OrthoDB" id="9807246at2"/>
<gene>
    <name evidence="6" type="ORF">SAMN05660686_00570</name>
</gene>
<evidence type="ECO:0000256" key="1">
    <source>
        <dbReference type="ARBA" id="ARBA00005495"/>
    </source>
</evidence>
<dbReference type="InterPro" id="IPR011057">
    <property type="entry name" value="Mss4-like_sf"/>
</dbReference>
<sequence length="133" mass="14523">MAKARCACGEIVLTITGAPSATVMCHCKDCQRRTGAPFGVGNYYTPDQVEIAGNPKAYERGTDSGNRLRNFFCPSCGTTVYWLAGPDLDRLGIATGCFDEPDGALPNRSVYEEGRHAWVDTSVITQRFPRARQ</sequence>
<organism evidence="6 7">
    <name type="scientific">Thalassobaculum litoreum DSM 18839</name>
    <dbReference type="NCBI Taxonomy" id="1123362"/>
    <lineage>
        <taxon>Bacteria</taxon>
        <taxon>Pseudomonadati</taxon>
        <taxon>Pseudomonadota</taxon>
        <taxon>Alphaproteobacteria</taxon>
        <taxon>Rhodospirillales</taxon>
        <taxon>Thalassobaculaceae</taxon>
        <taxon>Thalassobaculum</taxon>
    </lineage>
</organism>
<dbReference type="GO" id="GO:0016846">
    <property type="term" value="F:carbon-sulfur lyase activity"/>
    <property type="evidence" value="ECO:0007669"/>
    <property type="project" value="InterPro"/>
</dbReference>
<evidence type="ECO:0000256" key="2">
    <source>
        <dbReference type="ARBA" id="ARBA00022723"/>
    </source>
</evidence>
<dbReference type="InterPro" id="IPR006913">
    <property type="entry name" value="CENP-V/GFA"/>
</dbReference>
<feature type="domain" description="CENP-V/GFA" evidence="5">
    <location>
        <begin position="2"/>
        <end position="112"/>
    </location>
</feature>
<dbReference type="PROSITE" id="PS51891">
    <property type="entry name" value="CENP_V_GFA"/>
    <property type="match status" value="1"/>
</dbReference>
<dbReference type="Pfam" id="PF04828">
    <property type="entry name" value="GFA"/>
    <property type="match status" value="1"/>
</dbReference>
<evidence type="ECO:0000256" key="4">
    <source>
        <dbReference type="ARBA" id="ARBA00023239"/>
    </source>
</evidence>
<dbReference type="EMBL" id="FNBW01000001">
    <property type="protein sequence ID" value="SDF17559.1"/>
    <property type="molecule type" value="Genomic_DNA"/>
</dbReference>
<accession>A0A8G2BGZ3</accession>
<dbReference type="SUPFAM" id="SSF51316">
    <property type="entry name" value="Mss4-like"/>
    <property type="match status" value="1"/>
</dbReference>
<keyword evidence="3" id="KW-0862">Zinc</keyword>
<comment type="caution">
    <text evidence="6">The sequence shown here is derived from an EMBL/GenBank/DDBJ whole genome shotgun (WGS) entry which is preliminary data.</text>
</comment>
<evidence type="ECO:0000256" key="3">
    <source>
        <dbReference type="ARBA" id="ARBA00022833"/>
    </source>
</evidence>
<dbReference type="RefSeq" id="WP_093147984.1">
    <property type="nucleotide sequence ID" value="NZ_FNBW01000001.1"/>
</dbReference>
<proteinExistence type="inferred from homology"/>
<dbReference type="AlphaFoldDB" id="A0A8G2BGZ3"/>
<keyword evidence="4" id="KW-0456">Lyase</keyword>
<dbReference type="PANTHER" id="PTHR33337:SF40">
    <property type="entry name" value="CENP-V_GFA DOMAIN-CONTAINING PROTEIN-RELATED"/>
    <property type="match status" value="1"/>
</dbReference>
<evidence type="ECO:0000313" key="6">
    <source>
        <dbReference type="EMBL" id="SDF17559.1"/>
    </source>
</evidence>